<dbReference type="GO" id="GO:0004034">
    <property type="term" value="F:aldose 1-epimerase activity"/>
    <property type="evidence" value="ECO:0007669"/>
    <property type="project" value="UniProtKB-EC"/>
</dbReference>
<evidence type="ECO:0000313" key="9">
    <source>
        <dbReference type="EMBL" id="KAG9484160.1"/>
    </source>
</evidence>
<comment type="catalytic activity">
    <reaction evidence="1">
        <text>alpha-D-galactose = beta-D-galactose</text>
        <dbReference type="Rhea" id="RHEA:28675"/>
        <dbReference type="ChEBI" id="CHEBI:27667"/>
        <dbReference type="ChEBI" id="CHEBI:28061"/>
        <dbReference type="EC" id="5.1.3.3"/>
    </reaction>
    <physiologicalReaction direction="right-to-left" evidence="1">
        <dbReference type="Rhea" id="RHEA:28677"/>
    </physiologicalReaction>
</comment>
<sequence length="271" mass="30313">MTSVTRDVFGKLPDGRTVEKFLLESNFVKVQIISFGCIITCLEAKDRHGNFTDIVLGFDNLEGAFYLSFFISLVLWKPMEIENGVQFSYMSADGEEGYPGELEVWVTYTLVGSELTINYKARTSKTTPINLTNHSYFNLAGQVLPVQGTCFDLRKPVDLGSQIAKVKGNGFDHNFCLNITDKQHSCAKVYHQPSGRVLTVRTTQPGVQFYTANFLDGSLKGKGGAVYPKHSAFCLESQAWPDAVNKPQFPTSFLYPGDDYDQTTWFNFSVQ</sequence>
<evidence type="ECO:0000256" key="4">
    <source>
        <dbReference type="ARBA" id="ARBA00021023"/>
    </source>
</evidence>
<dbReference type="PANTHER" id="PTHR10091:SF0">
    <property type="entry name" value="GALACTOSE MUTAROTASE"/>
    <property type="match status" value="1"/>
</dbReference>
<dbReference type="GO" id="GO:0006006">
    <property type="term" value="P:glucose metabolic process"/>
    <property type="evidence" value="ECO:0007669"/>
    <property type="project" value="TreeGrafter"/>
</dbReference>
<dbReference type="UniPathway" id="UPA00214"/>
<dbReference type="Gene3D" id="2.70.98.10">
    <property type="match status" value="3"/>
</dbReference>
<dbReference type="EMBL" id="WNTK01000005">
    <property type="protein sequence ID" value="KAG9484160.1"/>
    <property type="molecule type" value="Genomic_DNA"/>
</dbReference>
<name>A0A8J6KA18_ELECQ</name>
<dbReference type="AlphaFoldDB" id="A0A8J6KA18"/>
<comment type="function">
    <text evidence="8">Mutarotase that catalyzes the interconversion of beta-D-galactose and alpha-D-galactose during galactose metabolism. Beta-D-galactose is metabolized in the liver into glucose 1-phosphate, the primary metabolic fuel, by the action of four enzymes that constitute the Leloir pathway: GALM, GALK1 (galactokinase), GALT (galactose-1-phosphate uridylyltransferase) and GALE (UDP-galactose-4'-epimerase). Involved in the maintenance of the equilibrium between the beta- and alpha-anomers of galactose, therefore ensuring a sufficient supply of the alpha-anomer for GALK1. Also active on D-glucose although shows a preference for galactose over glucose.</text>
</comment>
<evidence type="ECO:0000256" key="6">
    <source>
        <dbReference type="ARBA" id="ARBA00023277"/>
    </source>
</evidence>
<evidence type="ECO:0000256" key="1">
    <source>
        <dbReference type="ARBA" id="ARBA00001712"/>
    </source>
</evidence>
<dbReference type="InterPro" id="IPR018052">
    <property type="entry name" value="Ald1_epimerase_CS"/>
</dbReference>
<dbReference type="GO" id="GO:0030246">
    <property type="term" value="F:carbohydrate binding"/>
    <property type="evidence" value="ECO:0007669"/>
    <property type="project" value="InterPro"/>
</dbReference>
<gene>
    <name evidence="9" type="ORF">GDO78_009852</name>
</gene>
<dbReference type="InterPro" id="IPR008183">
    <property type="entry name" value="Aldose_1/G6P_1-epimerase"/>
</dbReference>
<dbReference type="SUPFAM" id="SSF74650">
    <property type="entry name" value="Galactose mutarotase-like"/>
    <property type="match status" value="1"/>
</dbReference>
<reference evidence="9" key="1">
    <citation type="thesis" date="2020" institute="ProQuest LLC" country="789 East Eisenhower Parkway, Ann Arbor, MI, USA">
        <title>Comparative Genomics and Chromosome Evolution.</title>
        <authorList>
            <person name="Mudd A.B."/>
        </authorList>
    </citation>
    <scope>NUCLEOTIDE SEQUENCE</scope>
    <source>
        <strain evidence="9">HN-11 Male</strain>
        <tissue evidence="9">Kidney and liver</tissue>
    </source>
</reference>
<evidence type="ECO:0000256" key="7">
    <source>
        <dbReference type="ARBA" id="ARBA00032729"/>
    </source>
</evidence>
<evidence type="ECO:0000256" key="3">
    <source>
        <dbReference type="ARBA" id="ARBA00006206"/>
    </source>
</evidence>
<keyword evidence="5" id="KW-0413">Isomerase</keyword>
<keyword evidence="10" id="KW-1185">Reference proteome</keyword>
<dbReference type="InterPro" id="IPR014718">
    <property type="entry name" value="GH-type_carb-bd"/>
</dbReference>
<comment type="pathway">
    <text evidence="2">Carbohydrate metabolism; galactose metabolism.</text>
</comment>
<dbReference type="Pfam" id="PF01263">
    <property type="entry name" value="Aldose_epim"/>
    <property type="match status" value="1"/>
</dbReference>
<dbReference type="PROSITE" id="PS00545">
    <property type="entry name" value="ALDOSE_1_EPIMERASE"/>
    <property type="match status" value="1"/>
</dbReference>
<dbReference type="PANTHER" id="PTHR10091">
    <property type="entry name" value="ALDOSE-1-EPIMERASE"/>
    <property type="match status" value="1"/>
</dbReference>
<dbReference type="InterPro" id="IPR011013">
    <property type="entry name" value="Gal_mutarotase_sf_dom"/>
</dbReference>
<protein>
    <recommendedName>
        <fullName evidence="4">Galactose mutarotase</fullName>
    </recommendedName>
    <alternativeName>
        <fullName evidence="7">Aldose 1-epimerase</fullName>
    </alternativeName>
</protein>
<dbReference type="CDD" id="cd09019">
    <property type="entry name" value="galactose_mutarotase_like"/>
    <property type="match status" value="1"/>
</dbReference>
<dbReference type="GO" id="GO:0033499">
    <property type="term" value="P:galactose catabolic process via UDP-galactose, Leloir pathway"/>
    <property type="evidence" value="ECO:0007669"/>
    <property type="project" value="TreeGrafter"/>
</dbReference>
<dbReference type="Proteomes" id="UP000770717">
    <property type="component" value="Unassembled WGS sequence"/>
</dbReference>
<evidence type="ECO:0000313" key="10">
    <source>
        <dbReference type="Proteomes" id="UP000770717"/>
    </source>
</evidence>
<evidence type="ECO:0000256" key="8">
    <source>
        <dbReference type="ARBA" id="ARBA00045743"/>
    </source>
</evidence>
<keyword evidence="6" id="KW-0119">Carbohydrate metabolism</keyword>
<dbReference type="OrthoDB" id="274691at2759"/>
<accession>A0A8J6KA18</accession>
<comment type="similarity">
    <text evidence="3">Belongs to the aldose epimerase family.</text>
</comment>
<comment type="caution">
    <text evidence="9">The sequence shown here is derived from an EMBL/GenBank/DDBJ whole genome shotgun (WGS) entry which is preliminary data.</text>
</comment>
<organism evidence="9 10">
    <name type="scientific">Eleutherodactylus coqui</name>
    <name type="common">Puerto Rican coqui</name>
    <dbReference type="NCBI Taxonomy" id="57060"/>
    <lineage>
        <taxon>Eukaryota</taxon>
        <taxon>Metazoa</taxon>
        <taxon>Chordata</taxon>
        <taxon>Craniata</taxon>
        <taxon>Vertebrata</taxon>
        <taxon>Euteleostomi</taxon>
        <taxon>Amphibia</taxon>
        <taxon>Batrachia</taxon>
        <taxon>Anura</taxon>
        <taxon>Neobatrachia</taxon>
        <taxon>Hyloidea</taxon>
        <taxon>Eleutherodactylidae</taxon>
        <taxon>Eleutherodactylinae</taxon>
        <taxon>Eleutherodactylus</taxon>
        <taxon>Eleutherodactylus</taxon>
    </lineage>
</organism>
<evidence type="ECO:0000256" key="5">
    <source>
        <dbReference type="ARBA" id="ARBA00023235"/>
    </source>
</evidence>
<dbReference type="InterPro" id="IPR047215">
    <property type="entry name" value="Galactose_mutarotase-like"/>
</dbReference>
<evidence type="ECO:0000256" key="2">
    <source>
        <dbReference type="ARBA" id="ARBA00004947"/>
    </source>
</evidence>
<proteinExistence type="inferred from homology"/>